<proteinExistence type="predicted"/>
<evidence type="ECO:0000313" key="2">
    <source>
        <dbReference type="EMBL" id="CAK1540035.1"/>
    </source>
</evidence>
<protein>
    <submittedName>
        <fullName evidence="2">Uncharacterized protein</fullName>
    </submittedName>
</protein>
<reference evidence="2 3" key="1">
    <citation type="submission" date="2023-11" db="EMBL/GenBank/DDBJ databases">
        <authorList>
            <person name="Okamura Y."/>
        </authorList>
    </citation>
    <scope>NUCLEOTIDE SEQUENCE [LARGE SCALE GENOMIC DNA]</scope>
</reference>
<evidence type="ECO:0000313" key="3">
    <source>
        <dbReference type="Proteomes" id="UP001497472"/>
    </source>
</evidence>
<feature type="region of interest" description="Disordered" evidence="1">
    <location>
        <begin position="75"/>
        <end position="106"/>
    </location>
</feature>
<keyword evidence="3" id="KW-1185">Reference proteome</keyword>
<dbReference type="EMBL" id="CAVLEF010000001">
    <property type="protein sequence ID" value="CAK1540035.1"/>
    <property type="molecule type" value="Genomic_DNA"/>
</dbReference>
<gene>
    <name evidence="2" type="ORF">LNINA_LOCUS122</name>
</gene>
<sequence length="106" mass="10999">MPGVQGGLAISGDSPAAVLITSRALHRSPNTVMSPNIISDTDNSVLEEIVSSVHSSEHLATARSKWRRDTCDCVRAPVGGSRGTEESVADSPPGTAGVKRGFSRKG</sequence>
<accession>A0AAV1IVA9</accession>
<dbReference type="AlphaFoldDB" id="A0AAV1IVA9"/>
<evidence type="ECO:0000256" key="1">
    <source>
        <dbReference type="SAM" id="MobiDB-lite"/>
    </source>
</evidence>
<organism evidence="2 3">
    <name type="scientific">Leptosia nina</name>
    <dbReference type="NCBI Taxonomy" id="320188"/>
    <lineage>
        <taxon>Eukaryota</taxon>
        <taxon>Metazoa</taxon>
        <taxon>Ecdysozoa</taxon>
        <taxon>Arthropoda</taxon>
        <taxon>Hexapoda</taxon>
        <taxon>Insecta</taxon>
        <taxon>Pterygota</taxon>
        <taxon>Neoptera</taxon>
        <taxon>Endopterygota</taxon>
        <taxon>Lepidoptera</taxon>
        <taxon>Glossata</taxon>
        <taxon>Ditrysia</taxon>
        <taxon>Papilionoidea</taxon>
        <taxon>Pieridae</taxon>
        <taxon>Pierinae</taxon>
        <taxon>Leptosia</taxon>
    </lineage>
</organism>
<name>A0AAV1IVA9_9NEOP</name>
<dbReference type="Proteomes" id="UP001497472">
    <property type="component" value="Unassembled WGS sequence"/>
</dbReference>
<comment type="caution">
    <text evidence="2">The sequence shown here is derived from an EMBL/GenBank/DDBJ whole genome shotgun (WGS) entry which is preliminary data.</text>
</comment>